<evidence type="ECO:0000313" key="2">
    <source>
        <dbReference type="Proteomes" id="UP000003277"/>
    </source>
</evidence>
<gene>
    <name evidence="1" type="ORF">HMPREF9453_00640</name>
</gene>
<dbReference type="PANTHER" id="PTHR46638:SF1">
    <property type="entry name" value="CORRINOID ADENOSYLTRANSFERASE"/>
    <property type="match status" value="1"/>
</dbReference>
<dbReference type="GO" id="GO:0005524">
    <property type="term" value="F:ATP binding"/>
    <property type="evidence" value="ECO:0007669"/>
    <property type="project" value="InterPro"/>
</dbReference>
<dbReference type="Pfam" id="PF02572">
    <property type="entry name" value="CobA_CobO_BtuR"/>
    <property type="match status" value="1"/>
</dbReference>
<dbReference type="eggNOG" id="COG2109">
    <property type="taxonomic scope" value="Bacteria"/>
</dbReference>
<dbReference type="GO" id="GO:0009236">
    <property type="term" value="P:cobalamin biosynthetic process"/>
    <property type="evidence" value="ECO:0007669"/>
    <property type="project" value="InterPro"/>
</dbReference>
<dbReference type="Proteomes" id="UP000003277">
    <property type="component" value="Unassembled WGS sequence"/>
</dbReference>
<keyword evidence="2" id="KW-1185">Reference proteome</keyword>
<accession>H1CZ52</accession>
<organism evidence="1 2">
    <name type="scientific">Dialister succinatiphilus YIT 11850</name>
    <dbReference type="NCBI Taxonomy" id="742743"/>
    <lineage>
        <taxon>Bacteria</taxon>
        <taxon>Bacillati</taxon>
        <taxon>Bacillota</taxon>
        <taxon>Negativicutes</taxon>
        <taxon>Veillonellales</taxon>
        <taxon>Veillonellaceae</taxon>
        <taxon>Dialister</taxon>
    </lineage>
</organism>
<protein>
    <submittedName>
        <fullName evidence="1">Cob(I)yrinic acid a,c-diamide adenosyltransferase</fullName>
    </submittedName>
</protein>
<dbReference type="SUPFAM" id="SSF52540">
    <property type="entry name" value="P-loop containing nucleoside triphosphate hydrolases"/>
    <property type="match status" value="1"/>
</dbReference>
<dbReference type="NCBIfam" id="NF004637">
    <property type="entry name" value="PRK05986.1"/>
    <property type="match status" value="1"/>
</dbReference>
<comment type="caution">
    <text evidence="1">The sequence shown here is derived from an EMBL/GenBank/DDBJ whole genome shotgun (WGS) entry which is preliminary data.</text>
</comment>
<dbReference type="STRING" id="742743.HMPREF9453_00640"/>
<name>H1CZ52_9FIRM</name>
<dbReference type="HOGENOM" id="CLU_088595_2_0_9"/>
<evidence type="ECO:0000313" key="1">
    <source>
        <dbReference type="EMBL" id="EHO63623.1"/>
    </source>
</evidence>
<dbReference type="Gene3D" id="3.40.50.300">
    <property type="entry name" value="P-loop containing nucleotide triphosphate hydrolases"/>
    <property type="match status" value="1"/>
</dbReference>
<dbReference type="GO" id="GO:0008817">
    <property type="term" value="F:corrinoid adenosyltransferase activity"/>
    <property type="evidence" value="ECO:0007669"/>
    <property type="project" value="InterPro"/>
</dbReference>
<dbReference type="EMBL" id="ADLT01000015">
    <property type="protein sequence ID" value="EHO63623.1"/>
    <property type="molecule type" value="Genomic_DNA"/>
</dbReference>
<dbReference type="CDD" id="cd00561">
    <property type="entry name" value="CobA_ACA"/>
    <property type="match status" value="1"/>
</dbReference>
<proteinExistence type="predicted"/>
<dbReference type="NCBIfam" id="TIGR00708">
    <property type="entry name" value="cobA"/>
    <property type="match status" value="1"/>
</dbReference>
<dbReference type="InterPro" id="IPR003724">
    <property type="entry name" value="CblAdoTrfase_CobA"/>
</dbReference>
<dbReference type="PANTHER" id="PTHR46638">
    <property type="entry name" value="CORRINOID ADENOSYLTRANSFERASE"/>
    <property type="match status" value="1"/>
</dbReference>
<dbReference type="PIRSF" id="PIRSF015617">
    <property type="entry name" value="Adensltrnsf_CobA"/>
    <property type="match status" value="1"/>
</dbReference>
<sequence length="205" mass="23225">MIRYGRNIPSISDFLSKKGKHMETKGLVLINTGTGKGKTTAALGTAIRAWGDGQKVLILQFIKGAWKYGELKAIETLGKAEGRIEIRPMGDGFVFHNKKDPENEERLAEKKELARRAWDMVRKEVMSGAWDLVVLDEINYAIHFGMLETEEVARLIRERPVRLNMILTGRYAPKELIDLADTVTEMTLVKHAFQKGIRARKGIEF</sequence>
<reference evidence="1 2" key="1">
    <citation type="submission" date="2011-11" db="EMBL/GenBank/DDBJ databases">
        <title>The Genome Sequence of Dialister succinatiphilus YIT 11850.</title>
        <authorList>
            <consortium name="The Broad Institute Genome Sequencing Platform"/>
            <person name="Earl A."/>
            <person name="Ward D."/>
            <person name="Feldgarden M."/>
            <person name="Gevers D."/>
            <person name="Morotomi M."/>
            <person name="Young S.K."/>
            <person name="Zeng Q."/>
            <person name="Gargeya S."/>
            <person name="Fitzgerald M."/>
            <person name="Haas B."/>
            <person name="Abouelleil A."/>
            <person name="Alvarado L."/>
            <person name="Arachchi H.M."/>
            <person name="Berlin A."/>
            <person name="Brown A."/>
            <person name="Chapman S.B."/>
            <person name="Dunbar C."/>
            <person name="Gearin G."/>
            <person name="Goldberg J."/>
            <person name="Griggs A."/>
            <person name="Gujja S."/>
            <person name="Heiman D."/>
            <person name="Howarth C."/>
            <person name="Lui A."/>
            <person name="MacDonald P.J.P."/>
            <person name="Montmayeur A."/>
            <person name="Murphy C."/>
            <person name="Neiman D."/>
            <person name="Pearson M."/>
            <person name="Priest M."/>
            <person name="Roberts A."/>
            <person name="Saif S."/>
            <person name="Shea T."/>
            <person name="Sisk P."/>
            <person name="Stolte C."/>
            <person name="Sykes S."/>
            <person name="Wortman J."/>
            <person name="Nusbaum C."/>
            <person name="Birren B."/>
        </authorList>
    </citation>
    <scope>NUCLEOTIDE SEQUENCE [LARGE SCALE GENOMIC DNA]</scope>
    <source>
        <strain evidence="1 2">YIT 11850</strain>
    </source>
</reference>
<keyword evidence="1" id="KW-0808">Transferase</keyword>
<dbReference type="AlphaFoldDB" id="H1CZ52"/>
<dbReference type="InterPro" id="IPR027417">
    <property type="entry name" value="P-loop_NTPase"/>
</dbReference>
<dbReference type="PATRIC" id="fig|742743.3.peg.652"/>